<dbReference type="SUPFAM" id="SSF53633">
    <property type="entry name" value="Carbamate kinase-like"/>
    <property type="match status" value="1"/>
</dbReference>
<protein>
    <recommendedName>
        <fullName evidence="1">Aspartate/glutamate/uridylate kinase domain-containing protein</fullName>
    </recommendedName>
</protein>
<dbReference type="Proteomes" id="UP000238322">
    <property type="component" value="Unassembled WGS sequence"/>
</dbReference>
<proteinExistence type="predicted"/>
<dbReference type="AlphaFoldDB" id="A0A2S8FPJ3"/>
<evidence type="ECO:0000313" key="3">
    <source>
        <dbReference type="Proteomes" id="UP000238322"/>
    </source>
</evidence>
<comment type="caution">
    <text evidence="2">The sequence shown here is derived from an EMBL/GenBank/DDBJ whole genome shotgun (WGS) entry which is preliminary data.</text>
</comment>
<feature type="domain" description="Aspartate/glutamate/uridylate kinase" evidence="1">
    <location>
        <begin position="3"/>
        <end position="164"/>
    </location>
</feature>
<evidence type="ECO:0000259" key="1">
    <source>
        <dbReference type="Pfam" id="PF00696"/>
    </source>
</evidence>
<reference evidence="2 3" key="1">
    <citation type="submission" date="2018-02" db="EMBL/GenBank/DDBJ databases">
        <title>Comparative genomes isolates from brazilian mangrove.</title>
        <authorList>
            <person name="Araujo J.E."/>
            <person name="Taketani R.G."/>
            <person name="Silva M.C.P."/>
            <person name="Loureco M.V."/>
            <person name="Andreote F.D."/>
        </authorList>
    </citation>
    <scope>NUCLEOTIDE SEQUENCE [LARGE SCALE GENOMIC DNA]</scope>
    <source>
        <strain evidence="2 3">Hex-1 MGV</strain>
    </source>
</reference>
<dbReference type="InterPro" id="IPR036393">
    <property type="entry name" value="AceGlu_kinase-like_sf"/>
</dbReference>
<dbReference type="InterPro" id="IPR001048">
    <property type="entry name" value="Asp/Glu/Uridylate_kinase"/>
</dbReference>
<name>A0A2S8FPJ3_9BACT</name>
<gene>
    <name evidence="2" type="ORF">C5Y83_11205</name>
</gene>
<dbReference type="OrthoDB" id="8526978at2"/>
<dbReference type="RefSeq" id="WP_105329794.1">
    <property type="nucleotide sequence ID" value="NZ_PUHY01000010.1"/>
</dbReference>
<organism evidence="2 3">
    <name type="scientific">Blastopirellula marina</name>
    <dbReference type="NCBI Taxonomy" id="124"/>
    <lineage>
        <taxon>Bacteria</taxon>
        <taxon>Pseudomonadati</taxon>
        <taxon>Planctomycetota</taxon>
        <taxon>Planctomycetia</taxon>
        <taxon>Pirellulales</taxon>
        <taxon>Pirellulaceae</taxon>
        <taxon>Blastopirellula</taxon>
    </lineage>
</organism>
<dbReference type="Pfam" id="PF00696">
    <property type="entry name" value="AA_kinase"/>
    <property type="match status" value="1"/>
</dbReference>
<accession>A0A2S8FPJ3</accession>
<dbReference type="Gene3D" id="3.40.1160.10">
    <property type="entry name" value="Acetylglutamate kinase-like"/>
    <property type="match status" value="1"/>
</dbReference>
<sequence length="202" mass="22461">MALVVWKLGGSLLDLPDLGERIQQLKGDQFADVPVVIIPGGGVFADAVRQLDRTHQLDPRYSHFLALDAMQMTARFVANILGAATPVADPVDQEQRLQRWSKPDDYSATLEVWDVISEWNRSVPDLQIAYGEFPEDWNLTSDSIAAILAAYWQADRFVLCKSIDTPEGNNYQAWAEAGAVDLAFPAAARHLPSVEWVNLRAQ</sequence>
<dbReference type="EMBL" id="PUHY01000010">
    <property type="protein sequence ID" value="PQO34105.1"/>
    <property type="molecule type" value="Genomic_DNA"/>
</dbReference>
<evidence type="ECO:0000313" key="2">
    <source>
        <dbReference type="EMBL" id="PQO34105.1"/>
    </source>
</evidence>